<gene>
    <name evidence="6" type="ORF">NMP03_13815</name>
</gene>
<dbReference type="InterPro" id="IPR017937">
    <property type="entry name" value="Thioredoxin_CS"/>
</dbReference>
<evidence type="ECO:0000256" key="2">
    <source>
        <dbReference type="ARBA" id="ARBA00022748"/>
    </source>
</evidence>
<dbReference type="PROSITE" id="PS00194">
    <property type="entry name" value="THIOREDOXIN_1"/>
    <property type="match status" value="1"/>
</dbReference>
<comment type="subcellular location">
    <subcellularLocation>
        <location evidence="1">Cell envelope</location>
    </subcellularLocation>
</comment>
<feature type="domain" description="Thioredoxin" evidence="5">
    <location>
        <begin position="64"/>
        <end position="204"/>
    </location>
</feature>
<dbReference type="Gene3D" id="3.40.30.10">
    <property type="entry name" value="Glutaredoxin"/>
    <property type="match status" value="1"/>
</dbReference>
<keyword evidence="2" id="KW-0201">Cytochrome c-type biogenesis</keyword>
<proteinExistence type="predicted"/>
<keyword evidence="7" id="KW-1185">Reference proteome</keyword>
<dbReference type="PROSITE" id="PS51257">
    <property type="entry name" value="PROKAR_LIPOPROTEIN"/>
    <property type="match status" value="1"/>
</dbReference>
<evidence type="ECO:0000259" key="5">
    <source>
        <dbReference type="PROSITE" id="PS51352"/>
    </source>
</evidence>
<dbReference type="Proteomes" id="UP001058533">
    <property type="component" value="Chromosome"/>
</dbReference>
<organism evidence="6 7">
    <name type="scientific">Sphingomonas qomolangmaensis</name>
    <dbReference type="NCBI Taxonomy" id="2918765"/>
    <lineage>
        <taxon>Bacteria</taxon>
        <taxon>Pseudomonadati</taxon>
        <taxon>Pseudomonadota</taxon>
        <taxon>Alphaproteobacteria</taxon>
        <taxon>Sphingomonadales</taxon>
        <taxon>Sphingomonadaceae</taxon>
        <taxon>Sphingomonas</taxon>
    </lineage>
</organism>
<dbReference type="InterPro" id="IPR013740">
    <property type="entry name" value="Redoxin"/>
</dbReference>
<dbReference type="PROSITE" id="PS51352">
    <property type="entry name" value="THIOREDOXIN_2"/>
    <property type="match status" value="1"/>
</dbReference>
<dbReference type="PANTHER" id="PTHR42852:SF6">
    <property type="entry name" value="THIOL:DISULFIDE INTERCHANGE PROTEIN DSBE"/>
    <property type="match status" value="1"/>
</dbReference>
<sequence length="205" mass="21175">MSVRPAITLLLGLGLLAGGCDRQDGGAEQANSVVPANTVAAAPASPATPAAPGADNAIGMLDRSHKGEAAPDFAFADAKGVKTTLAAFAGKPVLLNLWATWCAPCVKEMPTLDALAQREGAALKVLTISQDLDGPAKVVPYFEKAGFEALEPWTDPDLRFSVGLGANLPTTILYDAAGKEVWRMTGSMDWSNDAARQLIAEASAA</sequence>
<dbReference type="PANTHER" id="PTHR42852">
    <property type="entry name" value="THIOL:DISULFIDE INTERCHANGE PROTEIN DSBE"/>
    <property type="match status" value="1"/>
</dbReference>
<dbReference type="Pfam" id="PF08534">
    <property type="entry name" value="Redoxin"/>
    <property type="match status" value="1"/>
</dbReference>
<protein>
    <submittedName>
        <fullName evidence="6">TlpA family protein disulfide reductase</fullName>
    </submittedName>
</protein>
<dbReference type="SUPFAM" id="SSF52833">
    <property type="entry name" value="Thioredoxin-like"/>
    <property type="match status" value="1"/>
</dbReference>
<keyword evidence="3" id="KW-1015">Disulfide bond</keyword>
<dbReference type="InterPro" id="IPR013766">
    <property type="entry name" value="Thioredoxin_domain"/>
</dbReference>
<keyword evidence="4" id="KW-0676">Redox-active center</keyword>
<dbReference type="CDD" id="cd02966">
    <property type="entry name" value="TlpA_like_family"/>
    <property type="match status" value="1"/>
</dbReference>
<name>A0ABY5LBE8_9SPHN</name>
<evidence type="ECO:0000256" key="3">
    <source>
        <dbReference type="ARBA" id="ARBA00023157"/>
    </source>
</evidence>
<evidence type="ECO:0000313" key="7">
    <source>
        <dbReference type="Proteomes" id="UP001058533"/>
    </source>
</evidence>
<dbReference type="InterPro" id="IPR036249">
    <property type="entry name" value="Thioredoxin-like_sf"/>
</dbReference>
<dbReference type="InterPro" id="IPR050553">
    <property type="entry name" value="Thioredoxin_ResA/DsbE_sf"/>
</dbReference>
<dbReference type="EMBL" id="CP101740">
    <property type="protein sequence ID" value="UUL84305.1"/>
    <property type="molecule type" value="Genomic_DNA"/>
</dbReference>
<evidence type="ECO:0000256" key="4">
    <source>
        <dbReference type="ARBA" id="ARBA00023284"/>
    </source>
</evidence>
<accession>A0ABY5LBE8</accession>
<evidence type="ECO:0000313" key="6">
    <source>
        <dbReference type="EMBL" id="UUL84305.1"/>
    </source>
</evidence>
<evidence type="ECO:0000256" key="1">
    <source>
        <dbReference type="ARBA" id="ARBA00004196"/>
    </source>
</evidence>
<reference evidence="6" key="1">
    <citation type="submission" date="2022-07" db="EMBL/GenBank/DDBJ databases">
        <title>Sphingomonas sp. nov., a novel bacterium isolated from the north slope of the Mount Everest.</title>
        <authorList>
            <person name="Cui X."/>
            <person name="Liu Y."/>
        </authorList>
    </citation>
    <scope>NUCLEOTIDE SEQUENCE</scope>
    <source>
        <strain evidence="6">S5-59</strain>
    </source>
</reference>